<dbReference type="RefSeq" id="XP_069197177.1">
    <property type="nucleotide sequence ID" value="XM_069344740.1"/>
</dbReference>
<reference evidence="14 15" key="1">
    <citation type="submission" date="2024-07" db="EMBL/GenBank/DDBJ databases">
        <title>Draft sequence of the Neodothiora populina.</title>
        <authorList>
            <person name="Drown D.D."/>
            <person name="Schuette U.S."/>
            <person name="Buechlein A.B."/>
            <person name="Rusch D.R."/>
            <person name="Winton L.W."/>
            <person name="Adams G.A."/>
        </authorList>
    </citation>
    <scope>NUCLEOTIDE SEQUENCE [LARGE SCALE GENOMIC DNA]</scope>
    <source>
        <strain evidence="14 15">CPC 39397</strain>
    </source>
</reference>
<evidence type="ECO:0000256" key="12">
    <source>
        <dbReference type="ARBA" id="ARBA00023157"/>
    </source>
</evidence>
<name>A0ABR3P4D2_9PEZI</name>
<gene>
    <name evidence="14" type="ORF">AAFC00_005014</name>
</gene>
<evidence type="ECO:0000256" key="6">
    <source>
        <dbReference type="ARBA" id="ARBA00022448"/>
    </source>
</evidence>
<dbReference type="PANTHER" id="PTHR20900">
    <property type="entry name" value="NADH:UBIQUINONE OXIDOREDUCTASE B18-LIKE SUBUNIT"/>
    <property type="match status" value="1"/>
</dbReference>
<dbReference type="GeneID" id="95978714"/>
<evidence type="ECO:0000256" key="4">
    <source>
        <dbReference type="ARBA" id="ARBA00008006"/>
    </source>
</evidence>
<keyword evidence="8" id="KW-0999">Mitochondrion inner membrane</keyword>
<evidence type="ECO:0000256" key="7">
    <source>
        <dbReference type="ARBA" id="ARBA00022660"/>
    </source>
</evidence>
<evidence type="ECO:0000256" key="5">
    <source>
        <dbReference type="ARBA" id="ARBA00018677"/>
    </source>
</evidence>
<dbReference type="PROSITE" id="PS51808">
    <property type="entry name" value="CHCH"/>
    <property type="match status" value="1"/>
</dbReference>
<organism evidence="14 15">
    <name type="scientific">Neodothiora populina</name>
    <dbReference type="NCBI Taxonomy" id="2781224"/>
    <lineage>
        <taxon>Eukaryota</taxon>
        <taxon>Fungi</taxon>
        <taxon>Dikarya</taxon>
        <taxon>Ascomycota</taxon>
        <taxon>Pezizomycotina</taxon>
        <taxon>Dothideomycetes</taxon>
        <taxon>Dothideomycetidae</taxon>
        <taxon>Dothideales</taxon>
        <taxon>Dothioraceae</taxon>
        <taxon>Neodothiora</taxon>
    </lineage>
</organism>
<protein>
    <recommendedName>
        <fullName evidence="5">NADH dehydrogenase [ubiquinone] 1 beta subcomplex subunit 7</fullName>
    </recommendedName>
</protein>
<keyword evidence="7" id="KW-0679">Respiratory chain</keyword>
<evidence type="ECO:0000256" key="3">
    <source>
        <dbReference type="ARBA" id="ARBA00004637"/>
    </source>
</evidence>
<sequence length="95" mass="11025">MTVVEDIKSAVGLGNGPSNPATRSQMSEARLPIPYRDSCAHLLIPLNRCRYEEYYLPWKCENERHTYEKCQYEEFKQRVAKMDELRAAKGGERSN</sequence>
<comment type="subcellular location">
    <subcellularLocation>
        <location evidence="3">Mitochondrion inner membrane</location>
        <topology evidence="3">Peripheral membrane protein</topology>
    </subcellularLocation>
    <subcellularLocation>
        <location evidence="2">Mitochondrion intermembrane space</location>
    </subcellularLocation>
</comment>
<evidence type="ECO:0000256" key="13">
    <source>
        <dbReference type="SAM" id="MobiDB-lite"/>
    </source>
</evidence>
<evidence type="ECO:0000256" key="1">
    <source>
        <dbReference type="ARBA" id="ARBA00003195"/>
    </source>
</evidence>
<evidence type="ECO:0000313" key="14">
    <source>
        <dbReference type="EMBL" id="KAL1297495.1"/>
    </source>
</evidence>
<keyword evidence="12" id="KW-1015">Disulfide bond</keyword>
<dbReference type="Proteomes" id="UP001562354">
    <property type="component" value="Unassembled WGS sequence"/>
</dbReference>
<dbReference type="Pfam" id="PF05676">
    <property type="entry name" value="NDUF_B7"/>
    <property type="match status" value="1"/>
</dbReference>
<keyword evidence="6" id="KW-0813">Transport</keyword>
<keyword evidence="10" id="KW-0496">Mitochondrion</keyword>
<comment type="similarity">
    <text evidence="4">Belongs to the complex I NDUFB7 subunit family.</text>
</comment>
<dbReference type="PANTHER" id="PTHR20900:SF0">
    <property type="entry name" value="NADH DEHYDROGENASE [UBIQUINONE] 1 BETA SUBCOMPLEX SUBUNIT 7"/>
    <property type="match status" value="1"/>
</dbReference>
<dbReference type="EMBL" id="JBFMKM010000016">
    <property type="protein sequence ID" value="KAL1297495.1"/>
    <property type="molecule type" value="Genomic_DNA"/>
</dbReference>
<keyword evidence="11" id="KW-0472">Membrane</keyword>
<dbReference type="InterPro" id="IPR008698">
    <property type="entry name" value="NDUB7"/>
</dbReference>
<accession>A0ABR3P4D2</accession>
<keyword evidence="15" id="KW-1185">Reference proteome</keyword>
<comment type="function">
    <text evidence="1">Accessory subunit of the mitochondrial membrane respiratory chain NADH dehydrogenase (Complex I), that is believed not to be involved in catalysis. Complex I functions in the transfer of electrons from NADH to the respiratory chain. The immediate electron acceptor for the enzyme is believed to be ubiquinone.</text>
</comment>
<evidence type="ECO:0000313" key="15">
    <source>
        <dbReference type="Proteomes" id="UP001562354"/>
    </source>
</evidence>
<feature type="region of interest" description="Disordered" evidence="13">
    <location>
        <begin position="1"/>
        <end position="27"/>
    </location>
</feature>
<proteinExistence type="inferred from homology"/>
<evidence type="ECO:0000256" key="11">
    <source>
        <dbReference type="ARBA" id="ARBA00023136"/>
    </source>
</evidence>
<evidence type="ECO:0000256" key="10">
    <source>
        <dbReference type="ARBA" id="ARBA00023128"/>
    </source>
</evidence>
<evidence type="ECO:0000256" key="2">
    <source>
        <dbReference type="ARBA" id="ARBA00004569"/>
    </source>
</evidence>
<evidence type="ECO:0000256" key="9">
    <source>
        <dbReference type="ARBA" id="ARBA00022982"/>
    </source>
</evidence>
<keyword evidence="9" id="KW-0249">Electron transport</keyword>
<feature type="compositionally biased region" description="Polar residues" evidence="13">
    <location>
        <begin position="16"/>
        <end position="27"/>
    </location>
</feature>
<evidence type="ECO:0000256" key="8">
    <source>
        <dbReference type="ARBA" id="ARBA00022792"/>
    </source>
</evidence>
<comment type="caution">
    <text evidence="14">The sequence shown here is derived from an EMBL/GenBank/DDBJ whole genome shotgun (WGS) entry which is preliminary data.</text>
</comment>